<dbReference type="HAMAP" id="MF_00974">
    <property type="entry name" value="DNA_primase_DnaG"/>
    <property type="match status" value="1"/>
</dbReference>
<feature type="compositionally biased region" description="Gly residues" evidence="14">
    <location>
        <begin position="728"/>
        <end position="738"/>
    </location>
</feature>
<dbReference type="GO" id="GO:1990077">
    <property type="term" value="C:primosome complex"/>
    <property type="evidence" value="ECO:0007669"/>
    <property type="project" value="UniProtKB-KW"/>
</dbReference>
<name>A0A660L0W5_9ACTN</name>
<dbReference type="PANTHER" id="PTHR30313">
    <property type="entry name" value="DNA PRIMASE"/>
    <property type="match status" value="1"/>
</dbReference>
<comment type="catalytic activity">
    <reaction evidence="12">
        <text>ssDNA + n NTP = ssDNA/pppN(pN)n-1 hybrid + (n-1) diphosphate.</text>
        <dbReference type="EC" id="2.7.7.101"/>
    </reaction>
</comment>
<dbReference type="GO" id="GO:0003677">
    <property type="term" value="F:DNA binding"/>
    <property type="evidence" value="ECO:0007669"/>
    <property type="project" value="UniProtKB-KW"/>
</dbReference>
<dbReference type="GO" id="GO:0006269">
    <property type="term" value="P:DNA replication, synthesis of primer"/>
    <property type="evidence" value="ECO:0007669"/>
    <property type="project" value="UniProtKB-UniRule"/>
</dbReference>
<feature type="compositionally biased region" description="Polar residues" evidence="14">
    <location>
        <begin position="547"/>
        <end position="558"/>
    </location>
</feature>
<dbReference type="InterPro" id="IPR002694">
    <property type="entry name" value="Znf_CHC2"/>
</dbReference>
<comment type="cofactor">
    <cofactor evidence="12">
        <name>Zn(2+)</name>
        <dbReference type="ChEBI" id="CHEBI:29105"/>
    </cofactor>
    <text evidence="12">Binds 1 zinc ion per monomer.</text>
</comment>
<dbReference type="GO" id="GO:0008270">
    <property type="term" value="F:zinc ion binding"/>
    <property type="evidence" value="ECO:0007669"/>
    <property type="project" value="UniProtKB-UniRule"/>
</dbReference>
<proteinExistence type="inferred from homology"/>
<protein>
    <recommendedName>
        <fullName evidence="12">DNA primase</fullName>
        <ecNumber evidence="12">2.7.7.101</ecNumber>
    </recommendedName>
</protein>
<keyword evidence="8 12" id="KW-0862">Zinc</keyword>
<dbReference type="Pfam" id="PF01807">
    <property type="entry name" value="Zn_ribbon_DnaG"/>
    <property type="match status" value="1"/>
</dbReference>
<dbReference type="GO" id="GO:0000428">
    <property type="term" value="C:DNA-directed RNA polymerase complex"/>
    <property type="evidence" value="ECO:0007669"/>
    <property type="project" value="UniProtKB-KW"/>
</dbReference>
<evidence type="ECO:0000256" key="7">
    <source>
        <dbReference type="ARBA" id="ARBA00022771"/>
    </source>
</evidence>
<keyword evidence="17" id="KW-1185">Reference proteome</keyword>
<dbReference type="OrthoDB" id="9803773at2"/>
<dbReference type="InterPro" id="IPR006295">
    <property type="entry name" value="DNA_primase_DnaG"/>
</dbReference>
<keyword evidence="7 12" id="KW-0863">Zinc-finger</keyword>
<keyword evidence="6 12" id="KW-0479">Metal-binding</keyword>
<dbReference type="GO" id="GO:0005737">
    <property type="term" value="C:cytoplasm"/>
    <property type="evidence" value="ECO:0007669"/>
    <property type="project" value="TreeGrafter"/>
</dbReference>
<dbReference type="PANTHER" id="PTHR30313:SF2">
    <property type="entry name" value="DNA PRIMASE"/>
    <property type="match status" value="1"/>
</dbReference>
<dbReference type="EC" id="2.7.7.101" evidence="12"/>
<dbReference type="Proteomes" id="UP000278962">
    <property type="component" value="Unassembled WGS sequence"/>
</dbReference>
<evidence type="ECO:0000256" key="14">
    <source>
        <dbReference type="SAM" id="MobiDB-lite"/>
    </source>
</evidence>
<evidence type="ECO:0000256" key="3">
    <source>
        <dbReference type="ARBA" id="ARBA00022679"/>
    </source>
</evidence>
<dbReference type="InterPro" id="IPR006171">
    <property type="entry name" value="TOPRIM_dom"/>
</dbReference>
<dbReference type="Gene3D" id="3.40.1360.10">
    <property type="match status" value="1"/>
</dbReference>
<feature type="coiled-coil region" evidence="13">
    <location>
        <begin position="841"/>
        <end position="868"/>
    </location>
</feature>
<evidence type="ECO:0000313" key="17">
    <source>
        <dbReference type="Proteomes" id="UP000278962"/>
    </source>
</evidence>
<evidence type="ECO:0000259" key="15">
    <source>
        <dbReference type="PROSITE" id="PS50880"/>
    </source>
</evidence>
<dbReference type="FunFam" id="3.90.580.10:FF:000001">
    <property type="entry name" value="DNA primase"/>
    <property type="match status" value="1"/>
</dbReference>
<evidence type="ECO:0000256" key="12">
    <source>
        <dbReference type="HAMAP-Rule" id="MF_00974"/>
    </source>
</evidence>
<dbReference type="InterPro" id="IPR050219">
    <property type="entry name" value="DnaG_primase"/>
</dbReference>
<dbReference type="Gene3D" id="3.90.580.10">
    <property type="entry name" value="Zinc finger, CHC2-type domain"/>
    <property type="match status" value="1"/>
</dbReference>
<evidence type="ECO:0000256" key="6">
    <source>
        <dbReference type="ARBA" id="ARBA00022723"/>
    </source>
</evidence>
<keyword evidence="9" id="KW-0460">Magnesium</keyword>
<keyword evidence="10 12" id="KW-0238">DNA-binding</keyword>
<evidence type="ECO:0000256" key="10">
    <source>
        <dbReference type="ARBA" id="ARBA00023125"/>
    </source>
</evidence>
<dbReference type="Pfam" id="PF13155">
    <property type="entry name" value="Toprim_2"/>
    <property type="match status" value="1"/>
</dbReference>
<evidence type="ECO:0000256" key="11">
    <source>
        <dbReference type="ARBA" id="ARBA00023163"/>
    </source>
</evidence>
<dbReference type="PROSITE" id="PS50880">
    <property type="entry name" value="TOPRIM"/>
    <property type="match status" value="1"/>
</dbReference>
<dbReference type="Gene3D" id="3.90.980.10">
    <property type="entry name" value="DNA primase, catalytic core, N-terminal domain"/>
    <property type="match status" value="1"/>
</dbReference>
<dbReference type="Pfam" id="PF08275">
    <property type="entry name" value="DNAG_N"/>
    <property type="match status" value="1"/>
</dbReference>
<gene>
    <name evidence="12" type="primary">dnaG</name>
    <name evidence="16" type="ORF">C8N24_4993</name>
</gene>
<dbReference type="InterPro" id="IPR037068">
    <property type="entry name" value="DNA_primase_core_N_sf"/>
</dbReference>
<feature type="compositionally biased region" description="Gly residues" evidence="14">
    <location>
        <begin position="468"/>
        <end position="502"/>
    </location>
</feature>
<dbReference type="InterPro" id="IPR030846">
    <property type="entry name" value="DnaG_bac"/>
</dbReference>
<dbReference type="AlphaFoldDB" id="A0A660L0W5"/>
<accession>A0A660L0W5</accession>
<sequence>MARYTDESRERVRDAVDFAEVVGARTELRRSGIARLEGLCPFHDERSPSFGINPTEKVYYCFGCGAGGDVFKFVMETENLNFGEALESLAERYRVPLERESEDPREAERRQRRDRLLALLERTAAYYVRVLWESPEAEEARAYLQSRGLEEGALRAFRVGYAPDTWDRVVLGSRKAGYGEGELVAAGLASRSSRGTLIDRFRGRITFPLADERGRVLGFGARAMKPDDKPKYLNTSESELFHKGRIVYGADLARAAAAKAGRVVLVEGYTDVIALHQAGVPEVVAQMGTALTDAQVDAIARLAPKALFCQDPDRAGQESVAKGIAALRTHNKGRSTRAVEFRIVRLPLGEDPADVVQKAGAERMRELLEKAIPIERFEVERALEQPDSSTDDMLSAIKPIIASMSATLLRDELVRLVADRFAMRPELVNQLLQAPDTRQPPFTARSRGDMRGRGEPGRGGNPPRAGWTRGGAGQQRPAGGGYAQGGNGQDGGYAQGGGGPRPGGQAAPRQAGAGQHPSAQAGGGQAHTQNPHPGAGQGQSHPGAGQGQTHSGAGQGQSHPGAAQGQPPLPPDAGQAQPRPAAPDHAHAAQHGQREAGAGPAAPQPGTGGAATPANSTGLDAHPPGPQSFPGTSGTVGAPADPFADGPPPPEWDGFSGGEDVDPGGFGSPDEWADASGAVDPGPVGPPPGAWEQPPPAGWSPQPPAQQQGWQRDWQPRGGGGRRDQRGGGRGGWRGGGGGRDRDRYRRDDPIPDPIDPQAALAMRERHEHAFLAFCIALPEEGERRLADFDVEDYFSAPATRRAAAYLRGRLRSPTAHLPAGDENLARVIAKLVVDSGMLEATSAKFELEALQLELHRIERRISNARVSGAAGVSELAVERQRVLNEIRTRLT</sequence>
<comment type="domain">
    <text evidence="12">Contains an N-terminal zinc-binding domain, a central core domain that contains the primase activity, and a C-terminal DnaB-binding domain.</text>
</comment>
<feature type="compositionally biased region" description="Low complexity" evidence="14">
    <location>
        <begin position="560"/>
        <end position="579"/>
    </location>
</feature>
<evidence type="ECO:0000256" key="4">
    <source>
        <dbReference type="ARBA" id="ARBA00022695"/>
    </source>
</evidence>
<dbReference type="SMART" id="SM00493">
    <property type="entry name" value="TOPRIM"/>
    <property type="match status" value="1"/>
</dbReference>
<dbReference type="CDD" id="cd03364">
    <property type="entry name" value="TOPRIM_DnaG_primases"/>
    <property type="match status" value="1"/>
</dbReference>
<evidence type="ECO:0000256" key="2">
    <source>
        <dbReference type="ARBA" id="ARBA00022515"/>
    </source>
</evidence>
<keyword evidence="1 12" id="KW-0240">DNA-directed RNA polymerase</keyword>
<dbReference type="SUPFAM" id="SSF56731">
    <property type="entry name" value="DNA primase core"/>
    <property type="match status" value="1"/>
</dbReference>
<feature type="compositionally biased region" description="Low complexity" evidence="14">
    <location>
        <begin position="503"/>
        <end position="515"/>
    </location>
</feature>
<dbReference type="NCBIfam" id="TIGR01391">
    <property type="entry name" value="dnaG"/>
    <property type="match status" value="1"/>
</dbReference>
<dbReference type="RefSeq" id="WP_121255165.1">
    <property type="nucleotide sequence ID" value="NZ_RBIL01000002.1"/>
</dbReference>
<comment type="function">
    <text evidence="12">RNA polymerase that catalyzes the synthesis of short RNA molecules used as primers for DNA polymerase during DNA replication.</text>
</comment>
<feature type="domain" description="Toprim" evidence="15">
    <location>
        <begin position="261"/>
        <end position="342"/>
    </location>
</feature>
<keyword evidence="5 12" id="KW-0235">DNA replication</keyword>
<organism evidence="16 17">
    <name type="scientific">Solirubrobacter pauli</name>
    <dbReference type="NCBI Taxonomy" id="166793"/>
    <lineage>
        <taxon>Bacteria</taxon>
        <taxon>Bacillati</taxon>
        <taxon>Actinomycetota</taxon>
        <taxon>Thermoleophilia</taxon>
        <taxon>Solirubrobacterales</taxon>
        <taxon>Solirubrobacteraceae</taxon>
        <taxon>Solirubrobacter</taxon>
    </lineage>
</organism>
<evidence type="ECO:0000256" key="5">
    <source>
        <dbReference type="ARBA" id="ARBA00022705"/>
    </source>
</evidence>
<keyword evidence="13" id="KW-0175">Coiled coil</keyword>
<keyword evidence="2 12" id="KW-0639">Primosome</keyword>
<dbReference type="SMART" id="SM00400">
    <property type="entry name" value="ZnF_CHCC"/>
    <property type="match status" value="1"/>
</dbReference>
<dbReference type="GO" id="GO:0003899">
    <property type="term" value="F:DNA-directed RNA polymerase activity"/>
    <property type="evidence" value="ECO:0007669"/>
    <property type="project" value="UniProtKB-UniRule"/>
</dbReference>
<keyword evidence="11 12" id="KW-0804">Transcription</keyword>
<evidence type="ECO:0000256" key="1">
    <source>
        <dbReference type="ARBA" id="ARBA00022478"/>
    </source>
</evidence>
<evidence type="ECO:0000256" key="9">
    <source>
        <dbReference type="ARBA" id="ARBA00022842"/>
    </source>
</evidence>
<dbReference type="InterPro" id="IPR034151">
    <property type="entry name" value="TOPRIM_DnaG_bac"/>
</dbReference>
<dbReference type="InterPro" id="IPR013264">
    <property type="entry name" value="DNAG_N"/>
</dbReference>
<feature type="compositionally biased region" description="Basic and acidic residues" evidence="14">
    <location>
        <begin position="446"/>
        <end position="456"/>
    </location>
</feature>
<keyword evidence="4 12" id="KW-0548">Nucleotidyltransferase</keyword>
<feature type="compositionally biased region" description="Basic and acidic residues" evidence="14">
    <location>
        <begin position="739"/>
        <end position="750"/>
    </location>
</feature>
<evidence type="ECO:0000313" key="16">
    <source>
        <dbReference type="EMBL" id="RKQ86975.1"/>
    </source>
</evidence>
<evidence type="ECO:0000256" key="13">
    <source>
        <dbReference type="SAM" id="Coils"/>
    </source>
</evidence>
<reference evidence="16 17" key="1">
    <citation type="submission" date="2018-10" db="EMBL/GenBank/DDBJ databases">
        <title>Genomic Encyclopedia of Archaeal and Bacterial Type Strains, Phase II (KMG-II): from individual species to whole genera.</title>
        <authorList>
            <person name="Goeker M."/>
        </authorList>
    </citation>
    <scope>NUCLEOTIDE SEQUENCE [LARGE SCALE GENOMIC DNA]</scope>
    <source>
        <strain evidence="16 17">DSM 14954</strain>
    </source>
</reference>
<comment type="similarity">
    <text evidence="12">Belongs to the DnaG primase family.</text>
</comment>
<feature type="compositionally biased region" description="Low complexity" evidence="14">
    <location>
        <begin position="596"/>
        <end position="614"/>
    </location>
</feature>
<dbReference type="EMBL" id="RBIL01000002">
    <property type="protein sequence ID" value="RKQ86975.1"/>
    <property type="molecule type" value="Genomic_DNA"/>
</dbReference>
<feature type="compositionally biased region" description="Pro residues" evidence="14">
    <location>
        <begin position="683"/>
        <end position="704"/>
    </location>
</feature>
<evidence type="ECO:0000256" key="8">
    <source>
        <dbReference type="ARBA" id="ARBA00022833"/>
    </source>
</evidence>
<dbReference type="SUPFAM" id="SSF57783">
    <property type="entry name" value="Zinc beta-ribbon"/>
    <property type="match status" value="1"/>
</dbReference>
<comment type="subunit">
    <text evidence="12">Monomer. Interacts with DnaB.</text>
</comment>
<feature type="region of interest" description="Disordered" evidence="14">
    <location>
        <begin position="432"/>
        <end position="756"/>
    </location>
</feature>
<feature type="zinc finger region" description="CHC2-type" evidence="12">
    <location>
        <begin position="40"/>
        <end position="64"/>
    </location>
</feature>
<comment type="caution">
    <text evidence="16">The sequence shown here is derived from an EMBL/GenBank/DDBJ whole genome shotgun (WGS) entry which is preliminary data.</text>
</comment>
<dbReference type="InterPro" id="IPR036977">
    <property type="entry name" value="DNA_primase_Znf_CHC2"/>
</dbReference>
<keyword evidence="3 12" id="KW-0808">Transferase</keyword>